<protein>
    <submittedName>
        <fullName evidence="5">Lytic transglycosylase, catalytic</fullName>
    </submittedName>
</protein>
<dbReference type="PROSITE" id="PS00922">
    <property type="entry name" value="TRANSGLYCOSYLASE"/>
    <property type="match status" value="1"/>
</dbReference>
<dbReference type="eggNOG" id="COG0741">
    <property type="taxonomic scope" value="Bacteria"/>
</dbReference>
<evidence type="ECO:0000313" key="6">
    <source>
        <dbReference type="Proteomes" id="UP000005801"/>
    </source>
</evidence>
<dbReference type="EMBL" id="ABCS01000028">
    <property type="protein sequence ID" value="EDM78686.1"/>
    <property type="molecule type" value="Genomic_DNA"/>
</dbReference>
<proteinExistence type="inferred from homology"/>
<dbReference type="InterPro" id="IPR000189">
    <property type="entry name" value="Transglyc_AS"/>
</dbReference>
<dbReference type="InterPro" id="IPR008756">
    <property type="entry name" value="Peptidase_M56"/>
</dbReference>
<name>A6G684_9BACT</name>
<dbReference type="GO" id="GO:0016020">
    <property type="term" value="C:membrane"/>
    <property type="evidence" value="ECO:0007669"/>
    <property type="project" value="InterPro"/>
</dbReference>
<evidence type="ECO:0000313" key="5">
    <source>
        <dbReference type="EMBL" id="EDM78686.1"/>
    </source>
</evidence>
<dbReference type="STRING" id="391625.PPSIR1_29583"/>
<feature type="transmembrane region" description="Helical" evidence="2">
    <location>
        <begin position="12"/>
        <end position="33"/>
    </location>
</feature>
<keyword evidence="2" id="KW-1133">Transmembrane helix</keyword>
<keyword evidence="2" id="KW-0812">Transmembrane</keyword>
<dbReference type="CDD" id="cd16896">
    <property type="entry name" value="LT_Slt70-like"/>
    <property type="match status" value="1"/>
</dbReference>
<keyword evidence="2" id="KW-0472">Membrane</keyword>
<dbReference type="OrthoDB" id="9781970at2"/>
<dbReference type="eggNOG" id="COG4219">
    <property type="taxonomic scope" value="Bacteria"/>
</dbReference>
<feature type="transmembrane region" description="Helical" evidence="2">
    <location>
        <begin position="40"/>
        <end position="63"/>
    </location>
</feature>
<gene>
    <name evidence="5" type="ORF">PPSIR1_29583</name>
</gene>
<dbReference type="InterPro" id="IPR052173">
    <property type="entry name" value="Beta-lactam_resp_regulator"/>
</dbReference>
<evidence type="ECO:0000259" key="3">
    <source>
        <dbReference type="Pfam" id="PF01464"/>
    </source>
</evidence>
<comment type="caution">
    <text evidence="5">The sequence shown here is derived from an EMBL/GenBank/DDBJ whole genome shotgun (WGS) entry which is preliminary data.</text>
</comment>
<dbReference type="GO" id="GO:0008933">
    <property type="term" value="F:peptidoglycan lytic transglycosylase activity"/>
    <property type="evidence" value="ECO:0007669"/>
    <property type="project" value="InterPro"/>
</dbReference>
<reference evidence="5 6" key="1">
    <citation type="submission" date="2007-06" db="EMBL/GenBank/DDBJ databases">
        <authorList>
            <person name="Shimkets L."/>
            <person name="Ferriera S."/>
            <person name="Johnson J."/>
            <person name="Kravitz S."/>
            <person name="Beeson K."/>
            <person name="Sutton G."/>
            <person name="Rogers Y.-H."/>
            <person name="Friedman R."/>
            <person name="Frazier M."/>
            <person name="Venter J.C."/>
        </authorList>
    </citation>
    <scope>NUCLEOTIDE SEQUENCE [LARGE SCALE GENOMIC DNA]</scope>
    <source>
        <strain evidence="5 6">SIR-1</strain>
    </source>
</reference>
<evidence type="ECO:0000259" key="4">
    <source>
        <dbReference type="Pfam" id="PF05569"/>
    </source>
</evidence>
<dbReference type="PANTHER" id="PTHR34978:SF3">
    <property type="entry name" value="SLR0241 PROTEIN"/>
    <property type="match status" value="1"/>
</dbReference>
<dbReference type="Proteomes" id="UP000005801">
    <property type="component" value="Unassembled WGS sequence"/>
</dbReference>
<dbReference type="Pfam" id="PF01464">
    <property type="entry name" value="SLT"/>
    <property type="match status" value="1"/>
</dbReference>
<dbReference type="InterPro" id="IPR008258">
    <property type="entry name" value="Transglycosylase_SLT_dom_1"/>
</dbReference>
<dbReference type="Gene3D" id="3.30.2010.10">
    <property type="entry name" value="Metalloproteases ('zincins'), catalytic domain"/>
    <property type="match status" value="1"/>
</dbReference>
<dbReference type="GO" id="GO:0000270">
    <property type="term" value="P:peptidoglycan metabolic process"/>
    <property type="evidence" value="ECO:0007669"/>
    <property type="project" value="InterPro"/>
</dbReference>
<comment type="similarity">
    <text evidence="1">Belongs to the transglycosylase Slt family.</text>
</comment>
<feature type="domain" description="Transglycosylase SLT" evidence="3">
    <location>
        <begin position="375"/>
        <end position="492"/>
    </location>
</feature>
<dbReference type="Pfam" id="PF05569">
    <property type="entry name" value="Peptidase_M56"/>
    <property type="match status" value="1"/>
</dbReference>
<sequence>MSAAIHVLGWTLVHLTWEIVAVAGVVRLALIWSRRPELRFAWAAVGLLALPLLAVATGLGVASTLSTAPASAGPIAATPLVLALLGVEAALPALVAGWSVGAGIHSARLIAGWLGVRRLRTQAQSLAPELEALGQRVASSMGVRRAVRFVASARATVPMTVGWLRPVVLLPASVVTGLSADELEAALAHELAHVRRHDYLLNLGFALTRALFFHHPCVWWLAGVVERERELACDDLAVARTALTPRRYAQALLRLEEFAQAQVGAAAPGSGLALAASGAGGLSLRERIERLIHDHDGEQRMNEATTPTHTPRHWFPPLLVAGLVALAMLSPACADELDEGDATAPEDAAAVDELGARALEVAWLPERVRLLTPQIEAAAARHGVDPALLAIVTLVESGGDPQAVSSTGARGLMQLMPATAERIVELRALEGELDGQALDERLMDPEFNLDLGAWWLARQLERWGEVELAAAAYNGGEGAVTAWLAGEGELSAETQRYKEIVSTLWSERGEPSSSLLKAD</sequence>
<accession>A6G684</accession>
<dbReference type="Gene3D" id="1.10.530.10">
    <property type="match status" value="1"/>
</dbReference>
<dbReference type="SUPFAM" id="SSF53955">
    <property type="entry name" value="Lysozyme-like"/>
    <property type="match status" value="1"/>
</dbReference>
<evidence type="ECO:0000256" key="2">
    <source>
        <dbReference type="SAM" id="Phobius"/>
    </source>
</evidence>
<dbReference type="InterPro" id="IPR023346">
    <property type="entry name" value="Lysozyme-like_dom_sf"/>
</dbReference>
<feature type="transmembrane region" description="Helical" evidence="2">
    <location>
        <begin position="75"/>
        <end position="100"/>
    </location>
</feature>
<evidence type="ECO:0000256" key="1">
    <source>
        <dbReference type="ARBA" id="ARBA00007734"/>
    </source>
</evidence>
<keyword evidence="6" id="KW-1185">Reference proteome</keyword>
<organism evidence="5 6">
    <name type="scientific">Plesiocystis pacifica SIR-1</name>
    <dbReference type="NCBI Taxonomy" id="391625"/>
    <lineage>
        <taxon>Bacteria</taxon>
        <taxon>Pseudomonadati</taxon>
        <taxon>Myxococcota</taxon>
        <taxon>Polyangia</taxon>
        <taxon>Nannocystales</taxon>
        <taxon>Nannocystaceae</taxon>
        <taxon>Plesiocystis</taxon>
    </lineage>
</organism>
<dbReference type="RefSeq" id="WP_006972233.1">
    <property type="nucleotide sequence ID" value="NZ_ABCS01000028.1"/>
</dbReference>
<feature type="domain" description="Peptidase M56" evidence="4">
    <location>
        <begin position="77"/>
        <end position="261"/>
    </location>
</feature>
<dbReference type="PANTHER" id="PTHR34978">
    <property type="entry name" value="POSSIBLE SENSOR-TRANSDUCER PROTEIN BLAR"/>
    <property type="match status" value="1"/>
</dbReference>
<dbReference type="CDD" id="cd07341">
    <property type="entry name" value="M56_BlaR1_MecR1_like"/>
    <property type="match status" value="1"/>
</dbReference>
<dbReference type="AlphaFoldDB" id="A6G684"/>